<dbReference type="PANTHER" id="PTHR21139">
    <property type="entry name" value="TRIOSEPHOSPHATE ISOMERASE"/>
    <property type="match status" value="1"/>
</dbReference>
<dbReference type="InterPro" id="IPR000652">
    <property type="entry name" value="Triosephosphate_isomerase"/>
</dbReference>
<evidence type="ECO:0000313" key="4">
    <source>
        <dbReference type="EMBL" id="HIS96405.1"/>
    </source>
</evidence>
<reference evidence="4" key="1">
    <citation type="submission" date="2020-10" db="EMBL/GenBank/DDBJ databases">
        <authorList>
            <person name="Gilroy R."/>
        </authorList>
    </citation>
    <scope>NUCLEOTIDE SEQUENCE</scope>
    <source>
        <strain evidence="4">ChiHecec3B27-6122</strain>
    </source>
</reference>
<dbReference type="Proteomes" id="UP000886876">
    <property type="component" value="Unassembled WGS sequence"/>
</dbReference>
<comment type="pathway">
    <text evidence="3">Carbohydrate biosynthesis; gluconeogenesis.</text>
</comment>
<dbReference type="GO" id="GO:0006096">
    <property type="term" value="P:glycolytic process"/>
    <property type="evidence" value="ECO:0007669"/>
    <property type="project" value="UniProtKB-KW"/>
</dbReference>
<dbReference type="PROSITE" id="PS51440">
    <property type="entry name" value="TIM_2"/>
    <property type="match status" value="1"/>
</dbReference>
<reference evidence="4" key="2">
    <citation type="journal article" date="2021" name="PeerJ">
        <title>Extensive microbial diversity within the chicken gut microbiome revealed by metagenomics and culture.</title>
        <authorList>
            <person name="Gilroy R."/>
            <person name="Ravi A."/>
            <person name="Getino M."/>
            <person name="Pursley I."/>
            <person name="Horton D.L."/>
            <person name="Alikhan N.F."/>
            <person name="Baker D."/>
            <person name="Gharbi K."/>
            <person name="Hall N."/>
            <person name="Watson M."/>
            <person name="Adriaenssens E.M."/>
            <person name="Foster-Nyarko E."/>
            <person name="Jarju S."/>
            <person name="Secka A."/>
            <person name="Antonio M."/>
            <person name="Oren A."/>
            <person name="Chaudhuri R.R."/>
            <person name="La Ragione R."/>
            <person name="Hildebrand F."/>
            <person name="Pallen M.J."/>
        </authorList>
    </citation>
    <scope>NUCLEOTIDE SEQUENCE</scope>
    <source>
        <strain evidence="4">ChiHecec3B27-6122</strain>
    </source>
</reference>
<evidence type="ECO:0000256" key="1">
    <source>
        <dbReference type="ARBA" id="ARBA00007422"/>
    </source>
</evidence>
<proteinExistence type="inferred from homology"/>
<comment type="catalytic activity">
    <reaction evidence="3">
        <text>D-glyceraldehyde 3-phosphate = dihydroxyacetone phosphate</text>
        <dbReference type="Rhea" id="RHEA:18585"/>
        <dbReference type="ChEBI" id="CHEBI:57642"/>
        <dbReference type="ChEBI" id="CHEBI:59776"/>
        <dbReference type="EC" id="5.3.1.1"/>
    </reaction>
</comment>
<name>A0A9D1G305_9FIRM</name>
<dbReference type="SUPFAM" id="SSF51351">
    <property type="entry name" value="Triosephosphate isomerase (TIM)"/>
    <property type="match status" value="1"/>
</dbReference>
<accession>A0A9D1G305</accession>
<dbReference type="GO" id="GO:0019563">
    <property type="term" value="P:glycerol catabolic process"/>
    <property type="evidence" value="ECO:0007669"/>
    <property type="project" value="TreeGrafter"/>
</dbReference>
<keyword evidence="2 3" id="KW-0413">Isomerase</keyword>
<dbReference type="InterPro" id="IPR035990">
    <property type="entry name" value="TIM_sf"/>
</dbReference>
<evidence type="ECO:0000256" key="3">
    <source>
        <dbReference type="RuleBase" id="RU363013"/>
    </source>
</evidence>
<dbReference type="GO" id="GO:0046166">
    <property type="term" value="P:glyceraldehyde-3-phosphate biosynthetic process"/>
    <property type="evidence" value="ECO:0007669"/>
    <property type="project" value="TreeGrafter"/>
</dbReference>
<dbReference type="GO" id="GO:0006094">
    <property type="term" value="P:gluconeogenesis"/>
    <property type="evidence" value="ECO:0007669"/>
    <property type="project" value="UniProtKB-KW"/>
</dbReference>
<dbReference type="EC" id="5.3.1.1" evidence="3"/>
<dbReference type="AlphaFoldDB" id="A0A9D1G305"/>
<comment type="subunit">
    <text evidence="3">Homodimer.</text>
</comment>
<evidence type="ECO:0000256" key="2">
    <source>
        <dbReference type="ARBA" id="ARBA00023235"/>
    </source>
</evidence>
<comment type="pathway">
    <text evidence="3">Carbohydrate degradation; glycolysis; D-glyceraldehyde 3-phosphate from glycerone phosphate: step 1/1.</text>
</comment>
<comment type="subcellular location">
    <subcellularLocation>
        <location evidence="3">Cytoplasm</location>
    </subcellularLocation>
</comment>
<keyword evidence="3" id="KW-0324">Glycolysis</keyword>
<organism evidence="4 5">
    <name type="scientific">Candidatus Scatomorpha pullistercoris</name>
    <dbReference type="NCBI Taxonomy" id="2840929"/>
    <lineage>
        <taxon>Bacteria</taxon>
        <taxon>Bacillati</taxon>
        <taxon>Bacillota</taxon>
        <taxon>Clostridia</taxon>
        <taxon>Eubacteriales</taxon>
        <taxon>Candidatus Scatomorpha</taxon>
    </lineage>
</organism>
<dbReference type="PANTHER" id="PTHR21139:SF42">
    <property type="entry name" value="TRIOSEPHOSPHATE ISOMERASE"/>
    <property type="match status" value="1"/>
</dbReference>
<comment type="similarity">
    <text evidence="1 3">Belongs to the triosephosphate isomerase family.</text>
</comment>
<dbReference type="CDD" id="cd00311">
    <property type="entry name" value="TIM"/>
    <property type="match status" value="1"/>
</dbReference>
<dbReference type="GO" id="GO:0005829">
    <property type="term" value="C:cytosol"/>
    <property type="evidence" value="ECO:0007669"/>
    <property type="project" value="TreeGrafter"/>
</dbReference>
<keyword evidence="3" id="KW-0312">Gluconeogenesis</keyword>
<dbReference type="Gene3D" id="3.20.20.70">
    <property type="entry name" value="Aldolase class I"/>
    <property type="match status" value="1"/>
</dbReference>
<dbReference type="Pfam" id="PF00121">
    <property type="entry name" value="TIM"/>
    <property type="match status" value="1"/>
</dbReference>
<dbReference type="InterPro" id="IPR013785">
    <property type="entry name" value="Aldolase_TIM"/>
</dbReference>
<dbReference type="GO" id="GO:0004807">
    <property type="term" value="F:triose-phosphate isomerase activity"/>
    <property type="evidence" value="ECO:0007669"/>
    <property type="project" value="UniProtKB-EC"/>
</dbReference>
<sequence>MKEIYVNLKRFEVPKSMGGICPLENPVDWMRQIIHETAEYGLGNIEGVDLTYFVPESMVLPALDAVAAEGPEKTGCLKIGCAGVFREDVEPGGNFGAFTTNKPAAALKAIGCSWVVVGHSEERKDKLSFLKMYDEAENSAGDIDAALRTVEKTINAEMLCALRRGMSVLYCIGETEEQKGSDDPAVYEPRVREVLRRQITEGLAGMEAAAEGQKVAIAYEPIWAIGPGKTPASGEYVSFVSSCIKEICREVYGKELSIVYGGGLKEENAEELAAVKTIDGGFVALTKFVPPIAFDVASLKNIIQAYVK</sequence>
<protein>
    <recommendedName>
        <fullName evidence="3">Triosephosphate isomerase</fullName>
        <ecNumber evidence="3">5.3.1.1</ecNumber>
    </recommendedName>
</protein>
<evidence type="ECO:0000313" key="5">
    <source>
        <dbReference type="Proteomes" id="UP000886876"/>
    </source>
</evidence>
<gene>
    <name evidence="4" type="ORF">IAD42_00350</name>
</gene>
<dbReference type="EMBL" id="DVJS01000010">
    <property type="protein sequence ID" value="HIS96405.1"/>
    <property type="molecule type" value="Genomic_DNA"/>
</dbReference>
<comment type="caution">
    <text evidence="4">The sequence shown here is derived from an EMBL/GenBank/DDBJ whole genome shotgun (WGS) entry which is preliminary data.</text>
</comment>
<keyword evidence="3" id="KW-0963">Cytoplasm</keyword>